<sequence length="173" mass="20556">MDELHIKNYGDVIICPYDKTHVIPAGRIQRHLIKCEKQHQHLNYAICIFNTTHRVPQEELQNHQRNCPDRGLIEIEKYTLEDSQPASYSHLEAAMERMLWERSSMGVRQDSEQQDENWDDMDAPPYDPEEHCKNKAVIRKAVNMTRSERRKFRAEESIRLRPLYALENDDKPE</sequence>
<evidence type="ECO:0000256" key="1">
    <source>
        <dbReference type="ARBA" id="ARBA00022723"/>
    </source>
</evidence>
<reference evidence="6" key="1">
    <citation type="submission" date="2020-05" db="UniProtKB">
        <authorList>
            <consortium name="EnsemblMetazoa"/>
        </authorList>
    </citation>
    <scope>IDENTIFICATION</scope>
    <source>
        <strain evidence="6">FUMOZ</strain>
    </source>
</reference>
<dbReference type="SUPFAM" id="SSF57667">
    <property type="entry name" value="beta-beta-alpha zinc fingers"/>
    <property type="match status" value="1"/>
</dbReference>
<feature type="domain" description="CHHC U11-48K-type" evidence="5">
    <location>
        <begin position="12"/>
        <end position="39"/>
    </location>
</feature>
<evidence type="ECO:0000256" key="3">
    <source>
        <dbReference type="ARBA" id="ARBA00022833"/>
    </source>
</evidence>
<keyword evidence="2" id="KW-0863">Zinc-finger</keyword>
<dbReference type="VEuPathDB" id="VectorBase:AFUN010346"/>
<dbReference type="InterPro" id="IPR022776">
    <property type="entry name" value="TRM13/UPF0224_CHHC_Znf_dom"/>
</dbReference>
<dbReference type="VEuPathDB" id="VectorBase:AFUN2_003102"/>
<protein>
    <recommendedName>
        <fullName evidence="5">CHHC U11-48K-type domain-containing protein</fullName>
    </recommendedName>
</protein>
<dbReference type="InterPro" id="IPR036236">
    <property type="entry name" value="Znf_C2H2_sf"/>
</dbReference>
<proteinExistence type="predicted"/>
<evidence type="ECO:0000259" key="5">
    <source>
        <dbReference type="PROSITE" id="PS51800"/>
    </source>
</evidence>
<keyword evidence="3" id="KW-0862">Zinc</keyword>
<evidence type="ECO:0000256" key="4">
    <source>
        <dbReference type="SAM" id="MobiDB-lite"/>
    </source>
</evidence>
<dbReference type="PROSITE" id="PS51800">
    <property type="entry name" value="ZF_CHHC_U11_48K"/>
    <property type="match status" value="2"/>
</dbReference>
<accession>A0A182RVN6</accession>
<evidence type="ECO:0000313" key="6">
    <source>
        <dbReference type="EnsemblMetazoa" id="AFUN010346-PA"/>
    </source>
</evidence>
<dbReference type="AlphaFoldDB" id="A0A182RVN6"/>
<dbReference type="PANTHER" id="PTHR21402:SF5">
    <property type="entry name" value="GAMETOCYTE SPECIFIC FACTOR 1"/>
    <property type="match status" value="1"/>
</dbReference>
<feature type="domain" description="CHHC U11-48K-type" evidence="5">
    <location>
        <begin position="44"/>
        <end position="71"/>
    </location>
</feature>
<feature type="compositionally biased region" description="Acidic residues" evidence="4">
    <location>
        <begin position="112"/>
        <end position="122"/>
    </location>
</feature>
<keyword evidence="1" id="KW-0479">Metal-binding</keyword>
<dbReference type="EnsemblMetazoa" id="AFUN010346-RA">
    <property type="protein sequence ID" value="AFUN010346-PA"/>
    <property type="gene ID" value="AFUN010346"/>
</dbReference>
<dbReference type="PANTHER" id="PTHR21402">
    <property type="entry name" value="GAMETOCYTE SPECIFIC FACTOR 1-RELATED"/>
    <property type="match status" value="1"/>
</dbReference>
<name>A0A182RVN6_ANOFN</name>
<dbReference type="GO" id="GO:0008270">
    <property type="term" value="F:zinc ion binding"/>
    <property type="evidence" value="ECO:0007669"/>
    <property type="project" value="UniProtKB-KW"/>
</dbReference>
<organism evidence="6">
    <name type="scientific">Anopheles funestus</name>
    <name type="common">African malaria mosquito</name>
    <dbReference type="NCBI Taxonomy" id="62324"/>
    <lineage>
        <taxon>Eukaryota</taxon>
        <taxon>Metazoa</taxon>
        <taxon>Ecdysozoa</taxon>
        <taxon>Arthropoda</taxon>
        <taxon>Hexapoda</taxon>
        <taxon>Insecta</taxon>
        <taxon>Pterygota</taxon>
        <taxon>Neoptera</taxon>
        <taxon>Endopterygota</taxon>
        <taxon>Diptera</taxon>
        <taxon>Nematocera</taxon>
        <taxon>Culicoidea</taxon>
        <taxon>Culicidae</taxon>
        <taxon>Anophelinae</taxon>
        <taxon>Anopheles</taxon>
    </lineage>
</organism>
<dbReference type="InterPro" id="IPR051591">
    <property type="entry name" value="UPF0224_FAM112_RNA_Proc"/>
</dbReference>
<evidence type="ECO:0000256" key="2">
    <source>
        <dbReference type="ARBA" id="ARBA00022771"/>
    </source>
</evidence>
<feature type="region of interest" description="Disordered" evidence="4">
    <location>
        <begin position="108"/>
        <end position="131"/>
    </location>
</feature>
<dbReference type="STRING" id="62324.A0A182RVN6"/>
<dbReference type="Pfam" id="PF05253">
    <property type="entry name" value="zf-U11-48K"/>
    <property type="match status" value="1"/>
</dbReference>